<reference evidence="3 4" key="1">
    <citation type="submission" date="2014-06" db="EMBL/GenBank/DDBJ databases">
        <title>Evolutionary Origins and Diversification of the Mycorrhizal Mutualists.</title>
        <authorList>
            <consortium name="DOE Joint Genome Institute"/>
            <consortium name="Mycorrhizal Genomics Consortium"/>
            <person name="Kohler A."/>
            <person name="Kuo A."/>
            <person name="Nagy L.G."/>
            <person name="Floudas D."/>
            <person name="Copeland A."/>
            <person name="Barry K.W."/>
            <person name="Cichocki N."/>
            <person name="Veneault-Fourrey C."/>
            <person name="LaButti K."/>
            <person name="Lindquist E.A."/>
            <person name="Lipzen A."/>
            <person name="Lundell T."/>
            <person name="Morin E."/>
            <person name="Murat C."/>
            <person name="Riley R."/>
            <person name="Ohm R."/>
            <person name="Sun H."/>
            <person name="Tunlid A."/>
            <person name="Henrissat B."/>
            <person name="Grigoriev I.V."/>
            <person name="Hibbett D.S."/>
            <person name="Martin F."/>
        </authorList>
    </citation>
    <scope>NUCLEOTIDE SEQUENCE [LARGE SCALE GENOMIC DNA]</scope>
    <source>
        <strain evidence="3 4">FD-325 SS-3</strain>
    </source>
</reference>
<feature type="transmembrane region" description="Helical" evidence="1">
    <location>
        <begin position="132"/>
        <end position="155"/>
    </location>
</feature>
<proteinExistence type="predicted"/>
<gene>
    <name evidence="3" type="ORF">PLICRDRAFT_45740</name>
</gene>
<dbReference type="EMBL" id="KN832569">
    <property type="protein sequence ID" value="KII84905.1"/>
    <property type="molecule type" value="Genomic_DNA"/>
</dbReference>
<dbReference type="HOGENOM" id="CLU_763164_0_0_1"/>
<feature type="transmembrane region" description="Helical" evidence="1">
    <location>
        <begin position="102"/>
        <end position="120"/>
    </location>
</feature>
<dbReference type="AlphaFoldDB" id="A0A0C9SY99"/>
<evidence type="ECO:0000259" key="2">
    <source>
        <dbReference type="Pfam" id="PF20151"/>
    </source>
</evidence>
<feature type="domain" description="DUF6533" evidence="2">
    <location>
        <begin position="31"/>
        <end position="74"/>
    </location>
</feature>
<name>A0A0C9SY99_PLICR</name>
<keyword evidence="1" id="KW-0472">Membrane</keyword>
<keyword evidence="1" id="KW-1133">Transmembrane helix</keyword>
<dbReference type="InterPro" id="IPR045340">
    <property type="entry name" value="DUF6533"/>
</dbReference>
<sequence length="363" mass="40495">MSYSNGSDTFRLPDFGVNLPDLARATYAVRYITLAFSILILYDHFITLDTEIQRIWPLKWRLPKVLFMINRYIASPLIVFIGVAPCFPRMSLAVCNAWDHSSIQTAATIIAVGTAELILIPRVAALYGNNKMVYIALIFLFLAELGTVLAVMTLVHGPKNNPIPELSLILDGCFSLGSTVVYQLWIPPVVFESVVIIFTLQKWFQLALYTAPGSSTLRLLVRDSLIYFILMFASLLANMIVDRYSQWYMRSLLLGPSSSIACIAAARMMMNLQSLAYAQYTVDLSTENELRILRRTEWACEVSTLHARAGTEENTTYADVTEGREREGHGGTGIADEHGHPKLGWAMETNIGVVAARRGGRMV</sequence>
<evidence type="ECO:0000313" key="4">
    <source>
        <dbReference type="Proteomes" id="UP000053263"/>
    </source>
</evidence>
<dbReference type="OrthoDB" id="3037019at2759"/>
<keyword evidence="1" id="KW-0812">Transmembrane</keyword>
<feature type="transmembrane region" description="Helical" evidence="1">
    <location>
        <begin position="225"/>
        <end position="241"/>
    </location>
</feature>
<protein>
    <submittedName>
        <fullName evidence="3">Unplaced genomic scaffold PLICRscaffold_16, whole genome shotgun sequence</fullName>
    </submittedName>
</protein>
<feature type="transmembrane region" description="Helical" evidence="1">
    <location>
        <begin position="28"/>
        <end position="48"/>
    </location>
</feature>
<feature type="transmembrane region" description="Helical" evidence="1">
    <location>
        <begin position="69"/>
        <end position="90"/>
    </location>
</feature>
<evidence type="ECO:0000313" key="3">
    <source>
        <dbReference type="EMBL" id="KII84905.1"/>
    </source>
</evidence>
<dbReference type="Proteomes" id="UP000053263">
    <property type="component" value="Unassembled WGS sequence"/>
</dbReference>
<organism evidence="3 4">
    <name type="scientific">Plicaturopsis crispa FD-325 SS-3</name>
    <dbReference type="NCBI Taxonomy" id="944288"/>
    <lineage>
        <taxon>Eukaryota</taxon>
        <taxon>Fungi</taxon>
        <taxon>Dikarya</taxon>
        <taxon>Basidiomycota</taxon>
        <taxon>Agaricomycotina</taxon>
        <taxon>Agaricomycetes</taxon>
        <taxon>Agaricomycetidae</taxon>
        <taxon>Amylocorticiales</taxon>
        <taxon>Amylocorticiaceae</taxon>
        <taxon>Plicatura</taxon>
        <taxon>Plicaturopsis crispa</taxon>
    </lineage>
</organism>
<evidence type="ECO:0000256" key="1">
    <source>
        <dbReference type="SAM" id="Phobius"/>
    </source>
</evidence>
<accession>A0A0C9SY99</accession>
<dbReference type="Pfam" id="PF20151">
    <property type="entry name" value="DUF6533"/>
    <property type="match status" value="1"/>
</dbReference>
<keyword evidence="4" id="KW-1185">Reference proteome</keyword>